<keyword evidence="3" id="KW-0804">Transcription</keyword>
<keyword evidence="1" id="KW-0805">Transcription regulation</keyword>
<dbReference type="SUPFAM" id="SSF51206">
    <property type="entry name" value="cAMP-binding domain-like"/>
    <property type="match status" value="1"/>
</dbReference>
<name>A0A1H9WSN4_9PSEU</name>
<evidence type="ECO:0000256" key="2">
    <source>
        <dbReference type="ARBA" id="ARBA00023125"/>
    </source>
</evidence>
<dbReference type="STRING" id="155974.SAMN04487818_111145"/>
<dbReference type="CDD" id="cd00038">
    <property type="entry name" value="CAP_ED"/>
    <property type="match status" value="1"/>
</dbReference>
<evidence type="ECO:0000259" key="4">
    <source>
        <dbReference type="PROSITE" id="PS50042"/>
    </source>
</evidence>
<evidence type="ECO:0000259" key="5">
    <source>
        <dbReference type="PROSITE" id="PS51063"/>
    </source>
</evidence>
<feature type="domain" description="HTH crp-type" evidence="5">
    <location>
        <begin position="146"/>
        <end position="219"/>
    </location>
</feature>
<dbReference type="GO" id="GO:0003700">
    <property type="term" value="F:DNA-binding transcription factor activity"/>
    <property type="evidence" value="ECO:0007669"/>
    <property type="project" value="TreeGrafter"/>
</dbReference>
<dbReference type="InterPro" id="IPR050397">
    <property type="entry name" value="Env_Response_Regulators"/>
</dbReference>
<dbReference type="InterPro" id="IPR018490">
    <property type="entry name" value="cNMP-bd_dom_sf"/>
</dbReference>
<dbReference type="Gene3D" id="1.10.10.10">
    <property type="entry name" value="Winged helix-like DNA-binding domain superfamily/Winged helix DNA-binding domain"/>
    <property type="match status" value="1"/>
</dbReference>
<sequence length="231" mass="25361">MRLPSDLVAESLMAYLSEEDRAHVVGTGTPRVFGAGETLLRQGDPTDHVLVLVHGWARVLTRRADGQTVLVAFRGPGDVLGDLAALHGWVRSADVESLEEVHAVHLRAHEFGTLLEERPSVAIAMVKQLAARLREAENARAEFATMHVTERVAAYLLWLSHTYGVTTDAGVALRVPFTQQDIANRVGASLRAVARAFAVLRDRGIVVNTRRQTVIARPDVLRAFVREVPEL</sequence>
<dbReference type="AlphaFoldDB" id="A0A1H9WSN4"/>
<dbReference type="GO" id="GO:0016301">
    <property type="term" value="F:kinase activity"/>
    <property type="evidence" value="ECO:0007669"/>
    <property type="project" value="UniProtKB-KW"/>
</dbReference>
<dbReference type="InterPro" id="IPR012318">
    <property type="entry name" value="HTH_CRP"/>
</dbReference>
<dbReference type="SMART" id="SM00100">
    <property type="entry name" value="cNMP"/>
    <property type="match status" value="1"/>
</dbReference>
<evidence type="ECO:0000256" key="3">
    <source>
        <dbReference type="ARBA" id="ARBA00023163"/>
    </source>
</evidence>
<dbReference type="Pfam" id="PF00027">
    <property type="entry name" value="cNMP_binding"/>
    <property type="match status" value="1"/>
</dbReference>
<keyword evidence="7" id="KW-1185">Reference proteome</keyword>
<dbReference type="InterPro" id="IPR000595">
    <property type="entry name" value="cNMP-bd_dom"/>
</dbReference>
<dbReference type="SUPFAM" id="SSF46785">
    <property type="entry name" value="Winged helix' DNA-binding domain"/>
    <property type="match status" value="1"/>
</dbReference>
<evidence type="ECO:0000313" key="7">
    <source>
        <dbReference type="Proteomes" id="UP000199051"/>
    </source>
</evidence>
<gene>
    <name evidence="6" type="ORF">SAMN04487818_111145</name>
</gene>
<keyword evidence="2" id="KW-0238">DNA-binding</keyword>
<dbReference type="EMBL" id="FOGI01000011">
    <property type="protein sequence ID" value="SES36687.1"/>
    <property type="molecule type" value="Genomic_DNA"/>
</dbReference>
<reference evidence="7" key="1">
    <citation type="submission" date="2016-10" db="EMBL/GenBank/DDBJ databases">
        <authorList>
            <person name="Varghese N."/>
            <person name="Submissions S."/>
        </authorList>
    </citation>
    <scope>NUCLEOTIDE SEQUENCE [LARGE SCALE GENOMIC DNA]</scope>
    <source>
        <strain evidence="7">DSM 44260</strain>
    </source>
</reference>
<dbReference type="GO" id="GO:0005829">
    <property type="term" value="C:cytosol"/>
    <property type="evidence" value="ECO:0007669"/>
    <property type="project" value="TreeGrafter"/>
</dbReference>
<dbReference type="Proteomes" id="UP000199051">
    <property type="component" value="Unassembled WGS sequence"/>
</dbReference>
<dbReference type="PANTHER" id="PTHR24567:SF68">
    <property type="entry name" value="DNA-BINDING TRANSCRIPTIONAL DUAL REGULATOR CRP"/>
    <property type="match status" value="1"/>
</dbReference>
<dbReference type="Pfam" id="PF13545">
    <property type="entry name" value="HTH_Crp_2"/>
    <property type="match status" value="1"/>
</dbReference>
<evidence type="ECO:0000313" key="6">
    <source>
        <dbReference type="EMBL" id="SES36687.1"/>
    </source>
</evidence>
<dbReference type="Gene3D" id="2.60.120.10">
    <property type="entry name" value="Jelly Rolls"/>
    <property type="match status" value="1"/>
</dbReference>
<feature type="domain" description="Cyclic nucleotide-binding" evidence="4">
    <location>
        <begin position="12"/>
        <end position="132"/>
    </location>
</feature>
<dbReference type="PROSITE" id="PS50042">
    <property type="entry name" value="CNMP_BINDING_3"/>
    <property type="match status" value="1"/>
</dbReference>
<keyword evidence="6" id="KW-0808">Transferase</keyword>
<proteinExistence type="predicted"/>
<dbReference type="InterPro" id="IPR036388">
    <property type="entry name" value="WH-like_DNA-bd_sf"/>
</dbReference>
<dbReference type="GO" id="GO:0003677">
    <property type="term" value="F:DNA binding"/>
    <property type="evidence" value="ECO:0007669"/>
    <property type="project" value="UniProtKB-KW"/>
</dbReference>
<organism evidence="6 7">
    <name type="scientific">Actinokineospora terrae</name>
    <dbReference type="NCBI Taxonomy" id="155974"/>
    <lineage>
        <taxon>Bacteria</taxon>
        <taxon>Bacillati</taxon>
        <taxon>Actinomycetota</taxon>
        <taxon>Actinomycetes</taxon>
        <taxon>Pseudonocardiales</taxon>
        <taxon>Pseudonocardiaceae</taxon>
        <taxon>Actinokineospora</taxon>
    </lineage>
</organism>
<dbReference type="InterPro" id="IPR036390">
    <property type="entry name" value="WH_DNA-bd_sf"/>
</dbReference>
<protein>
    <submittedName>
        <fullName evidence="6">cAMP-binding domain of CRP or a regulatory subunit of cAMP-dependent protein kinases</fullName>
    </submittedName>
</protein>
<keyword evidence="6" id="KW-0418">Kinase</keyword>
<evidence type="ECO:0000256" key="1">
    <source>
        <dbReference type="ARBA" id="ARBA00023015"/>
    </source>
</evidence>
<dbReference type="SMART" id="SM00419">
    <property type="entry name" value="HTH_CRP"/>
    <property type="match status" value="1"/>
</dbReference>
<dbReference type="InterPro" id="IPR014710">
    <property type="entry name" value="RmlC-like_jellyroll"/>
</dbReference>
<dbReference type="CDD" id="cd00092">
    <property type="entry name" value="HTH_CRP"/>
    <property type="match status" value="1"/>
</dbReference>
<dbReference type="PANTHER" id="PTHR24567">
    <property type="entry name" value="CRP FAMILY TRANSCRIPTIONAL REGULATORY PROTEIN"/>
    <property type="match status" value="1"/>
</dbReference>
<dbReference type="PROSITE" id="PS51063">
    <property type="entry name" value="HTH_CRP_2"/>
    <property type="match status" value="1"/>
</dbReference>
<accession>A0A1H9WSN4</accession>
<dbReference type="RefSeq" id="WP_092783380.1">
    <property type="nucleotide sequence ID" value="NZ_FOGI01000011.1"/>
</dbReference>